<dbReference type="Proteomes" id="UP000075714">
    <property type="component" value="Unassembled WGS sequence"/>
</dbReference>
<gene>
    <name evidence="1" type="ORF">GPECTOR_73g661</name>
</gene>
<protein>
    <submittedName>
        <fullName evidence="1">Uncharacterized protein</fullName>
    </submittedName>
</protein>
<name>A0A150G4B8_GONPE</name>
<dbReference type="EMBL" id="LSYV01000074">
    <property type="protein sequence ID" value="KXZ44140.1"/>
    <property type="molecule type" value="Genomic_DNA"/>
</dbReference>
<organism evidence="1 2">
    <name type="scientific">Gonium pectorale</name>
    <name type="common">Green alga</name>
    <dbReference type="NCBI Taxonomy" id="33097"/>
    <lineage>
        <taxon>Eukaryota</taxon>
        <taxon>Viridiplantae</taxon>
        <taxon>Chlorophyta</taxon>
        <taxon>core chlorophytes</taxon>
        <taxon>Chlorophyceae</taxon>
        <taxon>CS clade</taxon>
        <taxon>Chlamydomonadales</taxon>
        <taxon>Volvocaceae</taxon>
        <taxon>Gonium</taxon>
    </lineage>
</organism>
<dbReference type="InterPro" id="IPR036770">
    <property type="entry name" value="Ankyrin_rpt-contain_sf"/>
</dbReference>
<dbReference type="GO" id="GO:0004620">
    <property type="term" value="F:phospholipase activity"/>
    <property type="evidence" value="ECO:0007669"/>
    <property type="project" value="TreeGrafter"/>
</dbReference>
<dbReference type="Gene3D" id="1.25.40.20">
    <property type="entry name" value="Ankyrin repeat-containing domain"/>
    <property type="match status" value="1"/>
</dbReference>
<evidence type="ECO:0000313" key="1">
    <source>
        <dbReference type="EMBL" id="KXZ44140.1"/>
    </source>
</evidence>
<comment type="caution">
    <text evidence="1">The sequence shown here is derived from an EMBL/GenBank/DDBJ whole genome shotgun (WGS) entry which is preliminary data.</text>
</comment>
<dbReference type="SUPFAM" id="SSF48403">
    <property type="entry name" value="Ankyrin repeat"/>
    <property type="match status" value="1"/>
</dbReference>
<dbReference type="GO" id="GO:0016020">
    <property type="term" value="C:membrane"/>
    <property type="evidence" value="ECO:0007669"/>
    <property type="project" value="TreeGrafter"/>
</dbReference>
<dbReference type="OrthoDB" id="63514at2759"/>
<dbReference type="PANTHER" id="PTHR12393:SF6">
    <property type="entry name" value="SPHINGOMYELIN PHOSPHODIESTERASE 2"/>
    <property type="match status" value="1"/>
</dbReference>
<sequence>MERVASHLDRNEIACTLRRVNKAAAAQFRGPEHTTVRLSQPVPPHAFAEHWLAPGSTRGLTYLQRCTLLRLTAASGVVANLEVAMRATGSENSGLGFWTAAVAGKLNVCQWLLERNSAAALIGPVGGAILNDVAYRGHRHMCEWLLSLKVPWSIVDGASGAASGGHIELMEWLLVRWPQPRLSRSLARLILAAATGCDLATLQRFWRDGGQGLALEDKKQALANAIGSLTPDWAAKVEWLEAQGCPRSVKVAQWAATCRRDAPARLAWMWARGDILGVAAVRAAAGADNLAALQYLLTEVGIQPPDNKYHGADTDAAREGHLAAVQALHSAGWPLDAFGDGRLAAQGPHLSLLAWLVETLGEEAVRLDASLFKAAAKSGSVELLAWLRERGCEWDAEAYTCAADAGCVAALEWLVERGCPMSEGGWPFTAACRNSDMLTARCLLRLGFTWGDGVKAFEGALAASPLSMIRWMLEEGFPAGKFGKSWVEKCVQYRPASERDQILRLLEEHRQRVGPGS</sequence>
<proteinExistence type="predicted"/>
<accession>A0A150G4B8</accession>
<dbReference type="GO" id="GO:0030149">
    <property type="term" value="P:sphingolipid catabolic process"/>
    <property type="evidence" value="ECO:0007669"/>
    <property type="project" value="TreeGrafter"/>
</dbReference>
<dbReference type="GO" id="GO:0005783">
    <property type="term" value="C:endoplasmic reticulum"/>
    <property type="evidence" value="ECO:0007669"/>
    <property type="project" value="TreeGrafter"/>
</dbReference>
<dbReference type="GO" id="GO:0071944">
    <property type="term" value="C:cell periphery"/>
    <property type="evidence" value="ECO:0007669"/>
    <property type="project" value="TreeGrafter"/>
</dbReference>
<dbReference type="PANTHER" id="PTHR12393">
    <property type="entry name" value="SPHINGOMYELIN PHOSPHODIESTERASE RELATED"/>
    <property type="match status" value="1"/>
</dbReference>
<reference evidence="2" key="1">
    <citation type="journal article" date="2016" name="Nat. Commun.">
        <title>The Gonium pectorale genome demonstrates co-option of cell cycle regulation during the evolution of multicellularity.</title>
        <authorList>
            <person name="Hanschen E.R."/>
            <person name="Marriage T.N."/>
            <person name="Ferris P.J."/>
            <person name="Hamaji T."/>
            <person name="Toyoda A."/>
            <person name="Fujiyama A."/>
            <person name="Neme R."/>
            <person name="Noguchi H."/>
            <person name="Minakuchi Y."/>
            <person name="Suzuki M."/>
            <person name="Kawai-Toyooka H."/>
            <person name="Smith D.R."/>
            <person name="Sparks H."/>
            <person name="Anderson J."/>
            <person name="Bakaric R."/>
            <person name="Luria V."/>
            <person name="Karger A."/>
            <person name="Kirschner M.W."/>
            <person name="Durand P.M."/>
            <person name="Michod R.E."/>
            <person name="Nozaki H."/>
            <person name="Olson B.J."/>
        </authorList>
    </citation>
    <scope>NUCLEOTIDE SEQUENCE [LARGE SCALE GENOMIC DNA]</scope>
    <source>
        <strain evidence="2">NIES-2863</strain>
    </source>
</reference>
<dbReference type="GO" id="GO:0046513">
    <property type="term" value="P:ceramide biosynthetic process"/>
    <property type="evidence" value="ECO:0007669"/>
    <property type="project" value="TreeGrafter"/>
</dbReference>
<keyword evidence="2" id="KW-1185">Reference proteome</keyword>
<evidence type="ECO:0000313" key="2">
    <source>
        <dbReference type="Proteomes" id="UP000075714"/>
    </source>
</evidence>
<dbReference type="AlphaFoldDB" id="A0A150G4B8"/>